<dbReference type="RefSeq" id="XP_025567021.1">
    <property type="nucleotide sequence ID" value="XM_025704487.1"/>
</dbReference>
<protein>
    <submittedName>
        <fullName evidence="3">Oxidoreductase</fullName>
    </submittedName>
</protein>
<dbReference type="PROSITE" id="PS51471">
    <property type="entry name" value="FE2OG_OXY"/>
    <property type="match status" value="1"/>
</dbReference>
<dbReference type="PANTHER" id="PTHR33099:SF7">
    <property type="entry name" value="MYND-TYPE DOMAIN-CONTAINING PROTEIN"/>
    <property type="match status" value="1"/>
</dbReference>
<feature type="domain" description="Fe2OG dioxygenase" evidence="2">
    <location>
        <begin position="377"/>
        <end position="475"/>
    </location>
</feature>
<dbReference type="EMBL" id="KZ821615">
    <property type="protein sequence ID" value="PYH73227.1"/>
    <property type="molecule type" value="Genomic_DNA"/>
</dbReference>
<dbReference type="Gene3D" id="2.60.120.620">
    <property type="entry name" value="q2cbj1_9rhob like domain"/>
    <property type="match status" value="1"/>
</dbReference>
<dbReference type="GeneID" id="37209079"/>
<sequence length="762" mass="85380">MSRSPAHFERTLVDLEDWVNKTAIEDCKVDACVDRFLVRVYRLNRSILDQLESRSYYGYGRRAPKKHPKPLEWSGEGAEELREIASELRDNLNRLLPGYIEESTDVLGNEKILRRINSRWEAVGSRVACDREYLQQTSDKDSLDEVNEDPEDMETDDMETEGTDAEDTESEDRAKQISKGDVRETKGPAVPEPGFMDRLLDTLGAARVATAEEKSTTGSSSLATAAFTQACQQLREAIESETSSAMFTCGGSIPIVNPIGSEQAAAGPTSPRVQVVHWGADHDSTAQKLTLPVLSETSDGSIHGLQTLLDACQPASFGRGGQDILDPEYRRAGKLDPDRFLTSFHPADFGIVELIEQILLPGISSETENRLQFRKLKAELYKLNVYSGPSGHFRKHVDTPRSEHQIGSLVVCLPCQFEGGNLIVQHHGQMAKFEWSRQSSSSIQWAAFYSDCEHEIETIRAGHRITLTYNLYVREMPGAILAPIRPVLDPHTLPLYGLIESLLTTPGFMKDGGVFGVHCSHAYPHTSDIAGLQLPRSLKGADLVVYAVFEALGLDVSILPVLEYDEDYEDNGAPYFGDSEQDSGSEQDSDSGRGWYYNRNYLRSVPKYYLAKGKKSSLRYSEVYPWKSSSALLDVDQHWKRLLLTREVVDVIEAFSFGEKHHLPKKPNSLYEEWGVRVAPYLRRYIRSDRGQEEDLKEVTNDVWPSYYLPGITWLGEAKHKEMAFSHISYGNEASIGTRYSCAVILAVVPPFSQRGQSGKMK</sequence>
<feature type="compositionally biased region" description="Acidic residues" evidence="1">
    <location>
        <begin position="144"/>
        <end position="170"/>
    </location>
</feature>
<dbReference type="InterPro" id="IPR005123">
    <property type="entry name" value="Oxoglu/Fe-dep_dioxygenase_dom"/>
</dbReference>
<dbReference type="AlphaFoldDB" id="A0A319BKK0"/>
<evidence type="ECO:0000313" key="4">
    <source>
        <dbReference type="Proteomes" id="UP000248405"/>
    </source>
</evidence>
<dbReference type="Proteomes" id="UP000248405">
    <property type="component" value="Unassembled WGS sequence"/>
</dbReference>
<feature type="region of interest" description="Disordered" evidence="1">
    <location>
        <begin position="573"/>
        <end position="592"/>
    </location>
</feature>
<dbReference type="OrthoDB" id="27483at2759"/>
<keyword evidence="4" id="KW-1185">Reference proteome</keyword>
<evidence type="ECO:0000259" key="2">
    <source>
        <dbReference type="PROSITE" id="PS51471"/>
    </source>
</evidence>
<evidence type="ECO:0000313" key="3">
    <source>
        <dbReference type="EMBL" id="PYH73227.1"/>
    </source>
</evidence>
<feature type="compositionally biased region" description="Basic and acidic residues" evidence="1">
    <location>
        <begin position="171"/>
        <end position="186"/>
    </location>
</feature>
<accession>A0A319BKK0</accession>
<dbReference type="PANTHER" id="PTHR33099">
    <property type="entry name" value="FE2OG DIOXYGENASE DOMAIN-CONTAINING PROTEIN"/>
    <property type="match status" value="1"/>
</dbReference>
<proteinExistence type="predicted"/>
<feature type="region of interest" description="Disordered" evidence="1">
    <location>
        <begin position="133"/>
        <end position="195"/>
    </location>
</feature>
<reference evidence="3" key="1">
    <citation type="submission" date="2016-12" db="EMBL/GenBank/DDBJ databases">
        <title>The genomes of Aspergillus section Nigri reveals drivers in fungal speciation.</title>
        <authorList>
            <consortium name="DOE Joint Genome Institute"/>
            <person name="Vesth T.C."/>
            <person name="Nybo J."/>
            <person name="Theobald S."/>
            <person name="Brandl J."/>
            <person name="Frisvad J.C."/>
            <person name="Nielsen K.F."/>
            <person name="Lyhne E.K."/>
            <person name="Kogle M.E."/>
            <person name="Kuo A."/>
            <person name="Riley R."/>
            <person name="Clum A."/>
            <person name="Nolan M."/>
            <person name="Lipzen A."/>
            <person name="Salamov A."/>
            <person name="Henrissat B."/>
            <person name="Wiebenga A."/>
            <person name="De Vries R.P."/>
            <person name="Grigoriev I.V."/>
            <person name="Mortensen U.H."/>
            <person name="Andersen M.R."/>
            <person name="Baker S.E."/>
        </authorList>
    </citation>
    <scope>NUCLEOTIDE SEQUENCE [LARGE SCALE GENOMIC DNA]</scope>
    <source>
        <strain evidence="3">CBS 113365</strain>
    </source>
</reference>
<feature type="compositionally biased region" description="Acidic residues" evidence="1">
    <location>
        <begin position="579"/>
        <end position="589"/>
    </location>
</feature>
<organism evidence="3 4">
    <name type="scientific">Aspergillus vadensis (strain CBS 113365 / IMI 142717 / IBT 24658)</name>
    <dbReference type="NCBI Taxonomy" id="1448311"/>
    <lineage>
        <taxon>Eukaryota</taxon>
        <taxon>Fungi</taxon>
        <taxon>Dikarya</taxon>
        <taxon>Ascomycota</taxon>
        <taxon>Pezizomycotina</taxon>
        <taxon>Eurotiomycetes</taxon>
        <taxon>Eurotiomycetidae</taxon>
        <taxon>Eurotiales</taxon>
        <taxon>Aspergillaceae</taxon>
        <taxon>Aspergillus</taxon>
        <taxon>Aspergillus subgen. Circumdati</taxon>
    </lineage>
</organism>
<name>A0A319BKK0_ASPVC</name>
<feature type="compositionally biased region" description="Basic and acidic residues" evidence="1">
    <location>
        <begin position="133"/>
        <end position="143"/>
    </location>
</feature>
<gene>
    <name evidence="3" type="ORF">BO88DRAFT_379426</name>
</gene>
<evidence type="ECO:0000256" key="1">
    <source>
        <dbReference type="SAM" id="MobiDB-lite"/>
    </source>
</evidence>